<feature type="transmembrane region" description="Helical" evidence="5">
    <location>
        <begin position="91"/>
        <end position="110"/>
    </location>
</feature>
<name>A0ABW9ZWI6_9BACT</name>
<dbReference type="InterPro" id="IPR005467">
    <property type="entry name" value="His_kinase_dom"/>
</dbReference>
<accession>A0ABW9ZWI6</accession>
<dbReference type="InterPro" id="IPR003661">
    <property type="entry name" value="HisK_dim/P_dom"/>
</dbReference>
<keyword evidence="5" id="KW-0812">Transmembrane</keyword>
<dbReference type="PANTHER" id="PTHR43547:SF2">
    <property type="entry name" value="HYBRID SIGNAL TRANSDUCTION HISTIDINE KINASE C"/>
    <property type="match status" value="1"/>
</dbReference>
<feature type="coiled-coil region" evidence="4">
    <location>
        <begin position="187"/>
        <end position="214"/>
    </location>
</feature>
<sequence length="428" mass="48405">MLRSLYLNIYHFWAGIANIGVSDRLSFHEAKKTQLLNIVVASGIPLNVVFCILNFYQDKTLLAVVNLLLGLGGIAILIINSYRRFLLSRLIMTFLASVLFMIGAVFFRNGGEYYLVTNLLVIIIYFNERWYIFLICLFNCALFLAAKIFLAYSTFEYGTVPFGRVLFNISWALVTMVLALMFFKKEQAAYQELIEQKNQELESLNHTKEKLFSIIAHDLRSPIAQLKNSLDMVSNQYISPEVFRQISAKLSSEVDQLHSTLDNLLKWSISQFHGIKAEPEVVALTPIVERKALLFEQLLEQKKIVLSWQLNNLSVFADPDHVLLVMRNLISNAIKYSYENSNITIRANRQQDMVLIEIADRGMGMTEAVRTSVFAAADIVSNTGTSNEKGTGLGLKLCKEFIEKNGGKVWLESEEGKGTVIFILLPAG</sequence>
<dbReference type="Proteomes" id="UP000753802">
    <property type="component" value="Unassembled WGS sequence"/>
</dbReference>
<feature type="transmembrane region" description="Helical" evidence="5">
    <location>
        <begin position="61"/>
        <end position="79"/>
    </location>
</feature>
<feature type="transmembrane region" description="Helical" evidence="5">
    <location>
        <begin position="130"/>
        <end position="153"/>
    </location>
</feature>
<dbReference type="CDD" id="cd00082">
    <property type="entry name" value="HisKA"/>
    <property type="match status" value="1"/>
</dbReference>
<evidence type="ECO:0000313" key="8">
    <source>
        <dbReference type="Proteomes" id="UP000753802"/>
    </source>
</evidence>
<dbReference type="InterPro" id="IPR036097">
    <property type="entry name" value="HisK_dim/P_sf"/>
</dbReference>
<keyword evidence="4" id="KW-0175">Coiled coil</keyword>
<keyword evidence="7" id="KW-0418">Kinase</keyword>
<dbReference type="RefSeq" id="WP_161819787.1">
    <property type="nucleotide sequence ID" value="NZ_JAACJS010000015.1"/>
</dbReference>
<keyword evidence="5" id="KW-1133">Transmembrane helix</keyword>
<dbReference type="InterPro" id="IPR003594">
    <property type="entry name" value="HATPase_dom"/>
</dbReference>
<keyword evidence="5" id="KW-0472">Membrane</keyword>
<dbReference type="SUPFAM" id="SSF47384">
    <property type="entry name" value="Homodimeric domain of signal transducing histidine kinase"/>
    <property type="match status" value="1"/>
</dbReference>
<dbReference type="Gene3D" id="3.30.565.10">
    <property type="entry name" value="Histidine kinase-like ATPase, C-terminal domain"/>
    <property type="match status" value="1"/>
</dbReference>
<dbReference type="CDD" id="cd00075">
    <property type="entry name" value="HATPase"/>
    <property type="match status" value="1"/>
</dbReference>
<dbReference type="Gene3D" id="1.10.287.130">
    <property type="match status" value="1"/>
</dbReference>
<protein>
    <recommendedName>
        <fullName evidence="2">histidine kinase</fullName>
        <ecNumber evidence="2">2.7.13.3</ecNumber>
    </recommendedName>
</protein>
<comment type="catalytic activity">
    <reaction evidence="1">
        <text>ATP + protein L-histidine = ADP + protein N-phospho-L-histidine.</text>
        <dbReference type="EC" id="2.7.13.3"/>
    </reaction>
</comment>
<proteinExistence type="predicted"/>
<comment type="caution">
    <text evidence="7">The sequence shown here is derived from an EMBL/GenBank/DDBJ whole genome shotgun (WGS) entry which is preliminary data.</text>
</comment>
<reference evidence="7 8" key="1">
    <citation type="submission" date="2020-01" db="EMBL/GenBank/DDBJ databases">
        <title>Genome analysis.</title>
        <authorList>
            <person name="Wu S."/>
            <person name="Wang G."/>
        </authorList>
    </citation>
    <scope>NUCLEOTIDE SEQUENCE [LARGE SCALE GENOMIC DNA]</scope>
    <source>
        <strain evidence="7 8">SYL130</strain>
    </source>
</reference>
<organism evidence="7 8">
    <name type="scientific">Sediminibacterium roseum</name>
    <dbReference type="NCBI Taxonomy" id="1978412"/>
    <lineage>
        <taxon>Bacteria</taxon>
        <taxon>Pseudomonadati</taxon>
        <taxon>Bacteroidota</taxon>
        <taxon>Chitinophagia</taxon>
        <taxon>Chitinophagales</taxon>
        <taxon>Chitinophagaceae</taxon>
        <taxon>Sediminibacterium</taxon>
    </lineage>
</organism>
<evidence type="ECO:0000256" key="3">
    <source>
        <dbReference type="ARBA" id="ARBA00022553"/>
    </source>
</evidence>
<dbReference type="EC" id="2.7.13.3" evidence="2"/>
<dbReference type="GO" id="GO:0016301">
    <property type="term" value="F:kinase activity"/>
    <property type="evidence" value="ECO:0007669"/>
    <property type="project" value="UniProtKB-KW"/>
</dbReference>
<dbReference type="SUPFAM" id="SSF55874">
    <property type="entry name" value="ATPase domain of HSP90 chaperone/DNA topoisomerase II/histidine kinase"/>
    <property type="match status" value="1"/>
</dbReference>
<evidence type="ECO:0000256" key="5">
    <source>
        <dbReference type="SAM" id="Phobius"/>
    </source>
</evidence>
<keyword evidence="3" id="KW-0597">Phosphoprotein</keyword>
<dbReference type="InterPro" id="IPR004358">
    <property type="entry name" value="Sig_transdc_His_kin-like_C"/>
</dbReference>
<feature type="transmembrane region" description="Helical" evidence="5">
    <location>
        <begin position="35"/>
        <end position="55"/>
    </location>
</feature>
<feature type="domain" description="Histidine kinase" evidence="6">
    <location>
        <begin position="214"/>
        <end position="428"/>
    </location>
</feature>
<dbReference type="EMBL" id="JAACJS010000015">
    <property type="protein sequence ID" value="NCI51506.1"/>
    <property type="molecule type" value="Genomic_DNA"/>
</dbReference>
<evidence type="ECO:0000256" key="1">
    <source>
        <dbReference type="ARBA" id="ARBA00000085"/>
    </source>
</evidence>
<evidence type="ECO:0000259" key="6">
    <source>
        <dbReference type="PROSITE" id="PS50109"/>
    </source>
</evidence>
<feature type="transmembrane region" description="Helical" evidence="5">
    <location>
        <begin position="165"/>
        <end position="183"/>
    </location>
</feature>
<dbReference type="SMART" id="SM00387">
    <property type="entry name" value="HATPase_c"/>
    <property type="match status" value="1"/>
</dbReference>
<evidence type="ECO:0000256" key="2">
    <source>
        <dbReference type="ARBA" id="ARBA00012438"/>
    </source>
</evidence>
<dbReference type="PANTHER" id="PTHR43547">
    <property type="entry name" value="TWO-COMPONENT HISTIDINE KINASE"/>
    <property type="match status" value="1"/>
</dbReference>
<keyword evidence="7" id="KW-0808">Transferase</keyword>
<evidence type="ECO:0000313" key="7">
    <source>
        <dbReference type="EMBL" id="NCI51506.1"/>
    </source>
</evidence>
<evidence type="ECO:0000256" key="4">
    <source>
        <dbReference type="SAM" id="Coils"/>
    </source>
</evidence>
<dbReference type="InterPro" id="IPR036890">
    <property type="entry name" value="HATPase_C_sf"/>
</dbReference>
<dbReference type="PROSITE" id="PS50109">
    <property type="entry name" value="HIS_KIN"/>
    <property type="match status" value="1"/>
</dbReference>
<keyword evidence="8" id="KW-1185">Reference proteome</keyword>
<dbReference type="Pfam" id="PF02518">
    <property type="entry name" value="HATPase_c"/>
    <property type="match status" value="1"/>
</dbReference>
<dbReference type="Pfam" id="PF00512">
    <property type="entry name" value="HisKA"/>
    <property type="match status" value="1"/>
</dbReference>
<dbReference type="SMART" id="SM00388">
    <property type="entry name" value="HisKA"/>
    <property type="match status" value="1"/>
</dbReference>
<gene>
    <name evidence="7" type="ORF">GWC95_16370</name>
</gene>
<dbReference type="PRINTS" id="PR00344">
    <property type="entry name" value="BCTRLSENSOR"/>
</dbReference>